<evidence type="ECO:0000313" key="2">
    <source>
        <dbReference type="EMBL" id="CAK0887623.1"/>
    </source>
</evidence>
<keyword evidence="3" id="KW-1185">Reference proteome</keyword>
<evidence type="ECO:0000313" key="3">
    <source>
        <dbReference type="Proteomes" id="UP001189429"/>
    </source>
</evidence>
<comment type="caution">
    <text evidence="2">The sequence shown here is derived from an EMBL/GenBank/DDBJ whole genome shotgun (WGS) entry which is preliminary data.</text>
</comment>
<accession>A0ABN9WM18</accession>
<feature type="compositionally biased region" description="Low complexity" evidence="1">
    <location>
        <begin position="25"/>
        <end position="39"/>
    </location>
</feature>
<name>A0ABN9WM18_9DINO</name>
<sequence>GPPPHRGAGCASTGARHQGVGQNGPGAAARGGRVAAGERPPGRRPALRAPGGRGLRRPRVLVGARAHPGRVLRPLQEREPNCTVAVFYKTGCYLKSGATRAPSPVKGRCALVPGRAATLAGSAGLRALEQPGPEESAEDWEKDELSFCARGYCRRDAVRQEGAALSSAGARPQESA</sequence>
<feature type="non-terminal residue" evidence="2">
    <location>
        <position position="1"/>
    </location>
</feature>
<proteinExistence type="predicted"/>
<evidence type="ECO:0000256" key="1">
    <source>
        <dbReference type="SAM" id="MobiDB-lite"/>
    </source>
</evidence>
<dbReference type="Proteomes" id="UP001189429">
    <property type="component" value="Unassembled WGS sequence"/>
</dbReference>
<dbReference type="EMBL" id="CAUYUJ010018960">
    <property type="protein sequence ID" value="CAK0887623.1"/>
    <property type="molecule type" value="Genomic_DNA"/>
</dbReference>
<protein>
    <submittedName>
        <fullName evidence="2">Uncharacterized protein</fullName>
    </submittedName>
</protein>
<reference evidence="2" key="1">
    <citation type="submission" date="2023-10" db="EMBL/GenBank/DDBJ databases">
        <authorList>
            <person name="Chen Y."/>
            <person name="Shah S."/>
            <person name="Dougan E. K."/>
            <person name="Thang M."/>
            <person name="Chan C."/>
        </authorList>
    </citation>
    <scope>NUCLEOTIDE SEQUENCE [LARGE SCALE GENOMIC DNA]</scope>
</reference>
<organism evidence="2 3">
    <name type="scientific">Prorocentrum cordatum</name>
    <dbReference type="NCBI Taxonomy" id="2364126"/>
    <lineage>
        <taxon>Eukaryota</taxon>
        <taxon>Sar</taxon>
        <taxon>Alveolata</taxon>
        <taxon>Dinophyceae</taxon>
        <taxon>Prorocentrales</taxon>
        <taxon>Prorocentraceae</taxon>
        <taxon>Prorocentrum</taxon>
    </lineage>
</organism>
<gene>
    <name evidence="2" type="ORF">PCOR1329_LOCUS68619</name>
</gene>
<feature type="region of interest" description="Disordered" evidence="1">
    <location>
        <begin position="1"/>
        <end position="59"/>
    </location>
</feature>